<dbReference type="InterPro" id="IPR000748">
    <property type="entry name" value="PsdUridine_synth_RsuA/RluB/E/F"/>
</dbReference>
<dbReference type="InterPro" id="IPR002942">
    <property type="entry name" value="S4_RNA-bd"/>
</dbReference>
<dbReference type="GO" id="GO:0120159">
    <property type="term" value="F:rRNA pseudouridine synthase activity"/>
    <property type="evidence" value="ECO:0007669"/>
    <property type="project" value="UniProtKB-ARBA"/>
</dbReference>
<dbReference type="Gene3D" id="3.10.290.10">
    <property type="entry name" value="RNA-binding S4 domain"/>
    <property type="match status" value="1"/>
</dbReference>
<reference evidence="4" key="2">
    <citation type="submission" date="2022-05" db="EMBL/GenBank/DDBJ databases">
        <authorList>
            <person name="Proctor A.L."/>
            <person name="Phillips G.J."/>
            <person name="Wannemuehler M.J."/>
        </authorList>
    </citation>
    <scope>NUCLEOTIDE SEQUENCE</scope>
    <source>
        <strain evidence="4">ASF457</strain>
    </source>
</reference>
<dbReference type="FunFam" id="3.10.290.10:FF:000003">
    <property type="entry name" value="Pseudouridine synthase"/>
    <property type="match status" value="1"/>
</dbReference>
<keyword evidence="2 3" id="KW-0413">Isomerase</keyword>
<comment type="similarity">
    <text evidence="1 3">Belongs to the pseudouridine synthase RsuA family.</text>
</comment>
<dbReference type="InterPro" id="IPR018496">
    <property type="entry name" value="PsdUridine_synth_RsuA/RluB_CS"/>
</dbReference>
<dbReference type="PROSITE" id="PS50889">
    <property type="entry name" value="S4"/>
    <property type="match status" value="1"/>
</dbReference>
<reference evidence="4" key="3">
    <citation type="submission" date="2022-06" db="EMBL/GenBank/DDBJ databases">
        <title>Resources to Facilitate Use of the Altered Schaedler Flora (ASF) Mouse Model to Study Microbiome Function.</title>
        <authorList>
            <person name="Proctor A."/>
            <person name="Parvinroo S."/>
            <person name="Richie T."/>
            <person name="Jia X."/>
            <person name="Lee S.T.M."/>
            <person name="Karp P.D."/>
            <person name="Paley S."/>
            <person name="Kostic A.D."/>
            <person name="Pierre J.F."/>
            <person name="Wannemuehler M.J."/>
            <person name="Phillips G.J."/>
        </authorList>
    </citation>
    <scope>NUCLEOTIDE SEQUENCE</scope>
    <source>
        <strain evidence="4">ASF457</strain>
    </source>
</reference>
<dbReference type="InterPro" id="IPR020103">
    <property type="entry name" value="PsdUridine_synth_cat_dom_sf"/>
</dbReference>
<accession>V2QAL5</accession>
<evidence type="ECO:0000256" key="1">
    <source>
        <dbReference type="ARBA" id="ARBA00008348"/>
    </source>
</evidence>
<dbReference type="EC" id="5.4.99.-" evidence="3"/>
<dbReference type="InterPro" id="IPR006145">
    <property type="entry name" value="PsdUridine_synth_RsuA/RluA"/>
</dbReference>
<dbReference type="GO" id="GO:0003723">
    <property type="term" value="F:RNA binding"/>
    <property type="evidence" value="ECO:0007669"/>
    <property type="project" value="InterPro"/>
</dbReference>
<dbReference type="PANTHER" id="PTHR47683:SF2">
    <property type="entry name" value="RNA-BINDING S4 DOMAIN-CONTAINING PROTEIN"/>
    <property type="match status" value="1"/>
</dbReference>
<dbReference type="Gene3D" id="3.30.70.1560">
    <property type="entry name" value="Alpha-L RNA-binding motif"/>
    <property type="match status" value="1"/>
</dbReference>
<dbReference type="PANTHER" id="PTHR47683">
    <property type="entry name" value="PSEUDOURIDINE SYNTHASE FAMILY PROTEIN-RELATED"/>
    <property type="match status" value="1"/>
</dbReference>
<evidence type="ECO:0000313" key="4">
    <source>
        <dbReference type="EMBL" id="USF23232.1"/>
    </source>
</evidence>
<dbReference type="Pfam" id="PF01479">
    <property type="entry name" value="S4"/>
    <property type="match status" value="1"/>
</dbReference>
<dbReference type="GO" id="GO:0000455">
    <property type="term" value="P:enzyme-directed rRNA pseudouridine synthesis"/>
    <property type="evidence" value="ECO:0007669"/>
    <property type="project" value="UniProtKB-ARBA"/>
</dbReference>
<dbReference type="SUPFAM" id="SSF55120">
    <property type="entry name" value="Pseudouridine synthase"/>
    <property type="match status" value="1"/>
</dbReference>
<protein>
    <recommendedName>
        <fullName evidence="3">Pseudouridine synthase</fullName>
        <ecNumber evidence="3">5.4.99.-</ecNumber>
    </recommendedName>
</protein>
<dbReference type="SMART" id="SM00363">
    <property type="entry name" value="S4"/>
    <property type="match status" value="1"/>
</dbReference>
<dbReference type="EMBL" id="CP097562">
    <property type="protein sequence ID" value="USF23232.1"/>
    <property type="molecule type" value="Genomic_DNA"/>
</dbReference>
<dbReference type="NCBIfam" id="TIGR00093">
    <property type="entry name" value="pseudouridine synthase"/>
    <property type="match status" value="1"/>
</dbReference>
<sequence>MKEFTRLNKFIASMTGYSRREADKLIEEGKVSINGKRVREQGIKIDETEDVVFINNEPVYESKPDVFKFYKPRRVLTAYGEGRGKDTLEKFPLFAGRKFPYSGRLDYESEGLLIFSNDGELIQRMQKPEYKMEKEYLVTVDRLLSSMEMEEFSSGLDTPKGKYQPCSIKFAGKQNYKVIIKEGKKRQIRNMFGYFGSKVKRLERVRIGPITIENLKPGEYKILSRDEIIKLYKATGLNYKAL</sequence>
<dbReference type="eggNOG" id="COG1187">
    <property type="taxonomic scope" value="Bacteria"/>
</dbReference>
<organism evidence="4 5">
    <name type="scientific">Mucispirillum schaedleri ASF457</name>
    <dbReference type="NCBI Taxonomy" id="1379858"/>
    <lineage>
        <taxon>Bacteria</taxon>
        <taxon>Pseudomonadati</taxon>
        <taxon>Deferribacterota</taxon>
        <taxon>Deferribacteres</taxon>
        <taxon>Deferribacterales</taxon>
        <taxon>Mucispirillaceae</taxon>
        <taxon>Mucispirillum</taxon>
    </lineage>
</organism>
<dbReference type="RefSeq" id="WP_023276300.1">
    <property type="nucleotide sequence ID" value="NZ_CP097562.1"/>
</dbReference>
<dbReference type="Pfam" id="PF00849">
    <property type="entry name" value="PseudoU_synth_2"/>
    <property type="match status" value="1"/>
</dbReference>
<dbReference type="CDD" id="cd00165">
    <property type="entry name" value="S4"/>
    <property type="match status" value="1"/>
</dbReference>
<dbReference type="AlphaFoldDB" id="V2QAL5"/>
<dbReference type="Proteomes" id="UP000017429">
    <property type="component" value="Chromosome"/>
</dbReference>
<dbReference type="PROSITE" id="PS01149">
    <property type="entry name" value="PSI_RSU"/>
    <property type="match status" value="1"/>
</dbReference>
<evidence type="ECO:0000256" key="2">
    <source>
        <dbReference type="ARBA" id="ARBA00023235"/>
    </source>
</evidence>
<dbReference type="InterPro" id="IPR036986">
    <property type="entry name" value="S4_RNA-bd_sf"/>
</dbReference>
<dbReference type="InterPro" id="IPR042092">
    <property type="entry name" value="PsdUridine_s_RsuA/RluB/E/F_cat"/>
</dbReference>
<name>V2QAL5_9BACT</name>
<keyword evidence="5" id="KW-1185">Reference proteome</keyword>
<evidence type="ECO:0000313" key="5">
    <source>
        <dbReference type="Proteomes" id="UP000017429"/>
    </source>
</evidence>
<dbReference type="KEGG" id="msch:N508_000288"/>
<dbReference type="InterPro" id="IPR050343">
    <property type="entry name" value="RsuA_PseudoU_synthase"/>
</dbReference>
<gene>
    <name evidence="4" type="primary">rluB</name>
    <name evidence="4" type="ORF">N508_000288</name>
</gene>
<reference evidence="4" key="1">
    <citation type="journal article" date="2014" name="Genome Announc.">
        <title>Draft genome sequences of the altered schaedler flora, a defined bacterial community from gnotobiotic mice.</title>
        <authorList>
            <person name="Wannemuehler M.J."/>
            <person name="Overstreet A.M."/>
            <person name="Ward D.V."/>
            <person name="Phillips G.J."/>
        </authorList>
    </citation>
    <scope>NUCLEOTIDE SEQUENCE</scope>
    <source>
        <strain evidence="4">ASF457</strain>
    </source>
</reference>
<dbReference type="InterPro" id="IPR020094">
    <property type="entry name" value="TruA/RsuA/RluB/E/F_N"/>
</dbReference>
<evidence type="ECO:0000256" key="3">
    <source>
        <dbReference type="RuleBase" id="RU003887"/>
    </source>
</evidence>
<proteinExistence type="inferred from homology"/>
<dbReference type="Gene3D" id="3.30.70.580">
    <property type="entry name" value="Pseudouridine synthase I, catalytic domain, N-terminal subdomain"/>
    <property type="match status" value="1"/>
</dbReference>
<dbReference type="SUPFAM" id="SSF55174">
    <property type="entry name" value="Alpha-L RNA-binding motif"/>
    <property type="match status" value="1"/>
</dbReference>